<comment type="similarity">
    <text evidence="1">Belongs to the bacterial sugar transferase family.</text>
</comment>
<keyword evidence="4" id="KW-0808">Transferase</keyword>
<evidence type="ECO:0000256" key="2">
    <source>
        <dbReference type="SAM" id="Phobius"/>
    </source>
</evidence>
<sequence>MSRTRSSAKRALDIVTSGAAIVVTAPVIIATGLAVRKHLGSPVIFRQERPGQGGKVFEILKFRTMLEPDLSRNLVTNEQRMTPFGNFLRSTSLDELPSLINVLRGDMSLVGPRPLRAAYLERYSDEQSERHSLRPGLTGLAQTSGRNSLSWDDRLQLDVDYVRHWSLTKDLVIMIRTVTKVLKREGIRSEGQATMSEFFGPQSTADLSVRPLERGDLPLRVEWLRSPSIREGVSITFWPDLDSTEQWFDRVLKDPGRLDFVAYDRSSGSVQGMMGLVGIHDGVADLYIYVNPQSHGQGFGRQMMQLLMTKAREGGVTRLQLETKKSNTASLKLYRRLGFQAGIEPIGDAKIYMYRNL</sequence>
<evidence type="ECO:0000256" key="1">
    <source>
        <dbReference type="ARBA" id="ARBA00006464"/>
    </source>
</evidence>
<dbReference type="Pfam" id="PF02397">
    <property type="entry name" value="Bac_transf"/>
    <property type="match status" value="1"/>
</dbReference>
<dbReference type="CDD" id="cd04301">
    <property type="entry name" value="NAT_SF"/>
    <property type="match status" value="1"/>
</dbReference>
<dbReference type="InterPro" id="IPR016181">
    <property type="entry name" value="Acyl_CoA_acyltransferase"/>
</dbReference>
<dbReference type="PANTHER" id="PTHR30576:SF8">
    <property type="entry name" value="UNDECAPRENYL-PHOSPHATE GALACTOSE PHOSPHOTRANSFERASE"/>
    <property type="match status" value="1"/>
</dbReference>
<organism evidence="4 5">
    <name type="scientific">Citricoccus nitrophenolicus</name>
    <dbReference type="NCBI Taxonomy" id="863575"/>
    <lineage>
        <taxon>Bacteria</taxon>
        <taxon>Bacillati</taxon>
        <taxon>Actinomycetota</taxon>
        <taxon>Actinomycetes</taxon>
        <taxon>Micrococcales</taxon>
        <taxon>Micrococcaceae</taxon>
        <taxon>Citricoccus</taxon>
    </lineage>
</organism>
<dbReference type="EC" id="2.3.1.-" evidence="4"/>
<accession>A0ABV0II00</accession>
<dbReference type="EMBL" id="JBDXMX010000003">
    <property type="protein sequence ID" value="MEO9247700.1"/>
    <property type="molecule type" value="Genomic_DNA"/>
</dbReference>
<dbReference type="SUPFAM" id="SSF55729">
    <property type="entry name" value="Acyl-CoA N-acyltransferases (Nat)"/>
    <property type="match status" value="1"/>
</dbReference>
<evidence type="ECO:0000313" key="5">
    <source>
        <dbReference type="Proteomes" id="UP001484097"/>
    </source>
</evidence>
<keyword evidence="2" id="KW-0472">Membrane</keyword>
<keyword evidence="2" id="KW-1133">Transmembrane helix</keyword>
<keyword evidence="5" id="KW-1185">Reference proteome</keyword>
<dbReference type="Gene3D" id="3.40.630.30">
    <property type="match status" value="1"/>
</dbReference>
<dbReference type="GO" id="GO:0016746">
    <property type="term" value="F:acyltransferase activity"/>
    <property type="evidence" value="ECO:0007669"/>
    <property type="project" value="UniProtKB-KW"/>
</dbReference>
<proteinExistence type="inferred from homology"/>
<gene>
    <name evidence="4" type="ORF">ABDK96_08415</name>
</gene>
<keyword evidence="4" id="KW-0012">Acyltransferase</keyword>
<evidence type="ECO:0000313" key="4">
    <source>
        <dbReference type="EMBL" id="MEO9247700.1"/>
    </source>
</evidence>
<dbReference type="Pfam" id="PF00583">
    <property type="entry name" value="Acetyltransf_1"/>
    <property type="match status" value="1"/>
</dbReference>
<dbReference type="RefSeq" id="WP_347920362.1">
    <property type="nucleotide sequence ID" value="NZ_JBDXMX010000003.1"/>
</dbReference>
<reference evidence="4 5" key="1">
    <citation type="submission" date="2024-05" db="EMBL/GenBank/DDBJ databases">
        <authorList>
            <person name="Yi C."/>
        </authorList>
    </citation>
    <scope>NUCLEOTIDE SEQUENCE [LARGE SCALE GENOMIC DNA]</scope>
    <source>
        <strain evidence="4 5">XS13</strain>
    </source>
</reference>
<dbReference type="PROSITE" id="PS51186">
    <property type="entry name" value="GNAT"/>
    <property type="match status" value="1"/>
</dbReference>
<keyword evidence="2" id="KW-0812">Transmembrane</keyword>
<dbReference type="InterPro" id="IPR003362">
    <property type="entry name" value="Bact_transf"/>
</dbReference>
<feature type="domain" description="N-acetyltransferase" evidence="3">
    <location>
        <begin position="207"/>
        <end position="357"/>
    </location>
</feature>
<dbReference type="InterPro" id="IPR000182">
    <property type="entry name" value="GNAT_dom"/>
</dbReference>
<dbReference type="PANTHER" id="PTHR30576">
    <property type="entry name" value="COLANIC BIOSYNTHESIS UDP-GLUCOSE LIPID CARRIER TRANSFERASE"/>
    <property type="match status" value="1"/>
</dbReference>
<feature type="transmembrane region" description="Helical" evidence="2">
    <location>
        <begin position="12"/>
        <end position="35"/>
    </location>
</feature>
<protein>
    <submittedName>
        <fullName evidence="4">GNAT family N-acetyltransferase</fullName>
        <ecNumber evidence="4">2.3.1.-</ecNumber>
    </submittedName>
</protein>
<dbReference type="Proteomes" id="UP001484097">
    <property type="component" value="Unassembled WGS sequence"/>
</dbReference>
<comment type="caution">
    <text evidence="4">The sequence shown here is derived from an EMBL/GenBank/DDBJ whole genome shotgun (WGS) entry which is preliminary data.</text>
</comment>
<evidence type="ECO:0000259" key="3">
    <source>
        <dbReference type="PROSITE" id="PS51186"/>
    </source>
</evidence>
<name>A0ABV0II00_9MICC</name>